<dbReference type="RefSeq" id="WP_012581748.1">
    <property type="nucleotide sequence ID" value="NC_017537.1"/>
</dbReference>
<evidence type="ECO:0000256" key="1">
    <source>
        <dbReference type="SAM" id="Phobius"/>
    </source>
</evidence>
<feature type="transmembrane region" description="Helical" evidence="1">
    <location>
        <begin position="6"/>
        <end position="22"/>
    </location>
</feature>
<proteinExistence type="predicted"/>
<evidence type="ECO:0000313" key="2">
    <source>
        <dbReference type="EMBL" id="AEH91784.1"/>
    </source>
</evidence>
<dbReference type="KEGG" id="lmq:LMM7_0779"/>
<dbReference type="HOGENOM" id="CLU_2369455_0_0_9"/>
<keyword evidence="1" id="KW-1133">Transmembrane helix</keyword>
<dbReference type="AlphaFoldDB" id="A0A0E0UTY9"/>
<evidence type="ECO:0000313" key="3">
    <source>
        <dbReference type="Proteomes" id="UP000000486"/>
    </source>
</evidence>
<accession>A0A0E0UTY9</accession>
<dbReference type="PATRIC" id="fig|1030009.3.peg.767"/>
<sequence length="95" mass="11028">MEMNASFIGLYAITVYYLYGYLEKRERLEWLLLLPVLMALTITITNTNAYYENIVTNPLEQNIVSFIASFIILVVCLTIPVSIVLFFRKRKGEVQ</sequence>
<dbReference type="EMBL" id="CP002816">
    <property type="protein sequence ID" value="AEH91784.1"/>
    <property type="molecule type" value="Genomic_DNA"/>
</dbReference>
<protein>
    <submittedName>
        <fullName evidence="2">Uncharacterized protein</fullName>
    </submittedName>
</protein>
<dbReference type="Proteomes" id="UP000000486">
    <property type="component" value="Chromosome"/>
</dbReference>
<organism evidence="2 3">
    <name type="scientific">Listeria monocytogenes serotype 4a (strain M7)</name>
    <dbReference type="NCBI Taxonomy" id="1030009"/>
    <lineage>
        <taxon>Bacteria</taxon>
        <taxon>Bacillati</taxon>
        <taxon>Bacillota</taxon>
        <taxon>Bacilli</taxon>
        <taxon>Bacillales</taxon>
        <taxon>Listeriaceae</taxon>
        <taxon>Listeria</taxon>
    </lineage>
</organism>
<name>A0A0E0UTY9_LISMM</name>
<keyword evidence="1" id="KW-0472">Membrane</keyword>
<gene>
    <name evidence="2" type="ordered locus">LMM7_0779</name>
</gene>
<reference evidence="2 3" key="1">
    <citation type="journal article" date="2011" name="J. Bacteriol.">
        <title>Genome sequence of the nonpathogenic Listeria monocytogenes serovar 4a strain M7.</title>
        <authorList>
            <person name="Chen J."/>
            <person name="Xia Y."/>
            <person name="Cheng C."/>
            <person name="Fang C."/>
            <person name="Shan Y."/>
            <person name="Jin G."/>
            <person name="Fang W."/>
        </authorList>
    </citation>
    <scope>NUCLEOTIDE SEQUENCE [LARGE SCALE GENOMIC DNA]</scope>
    <source>
        <strain evidence="2 3">M7</strain>
    </source>
</reference>
<feature type="transmembrane region" description="Helical" evidence="1">
    <location>
        <begin position="63"/>
        <end position="87"/>
    </location>
</feature>
<feature type="transmembrane region" description="Helical" evidence="1">
    <location>
        <begin position="31"/>
        <end position="51"/>
    </location>
</feature>
<keyword evidence="1" id="KW-0812">Transmembrane</keyword>